<gene>
    <name evidence="1" type="ORF">EZS28_016760</name>
</gene>
<evidence type="ECO:0000313" key="1">
    <source>
        <dbReference type="EMBL" id="KAA6387714.1"/>
    </source>
</evidence>
<comment type="caution">
    <text evidence="1">The sequence shown here is derived from an EMBL/GenBank/DDBJ whole genome shotgun (WGS) entry which is preliminary data.</text>
</comment>
<sequence>MDDFTILNHISPIIIQFAFNLQNEQIQSPLVVASSVELLHSLLSYNPLYAQKASKTPNLIKAIIILTSLQRRRNDIKITDNNNAVNIRRNALWCSGWLQYLCDQSIQRVLIQEEKYILALVQALGCGGGNEESNNGVIIRAMFAANNLYSLLWKGRDWCDRIPHLLKKAKEQMEEVGGVEESEVHLYQIVNGDNKQQSNSLMEKLILL</sequence>
<reference evidence="1 2" key="1">
    <citation type="submission" date="2019-03" db="EMBL/GenBank/DDBJ databases">
        <title>Single cell metagenomics reveals metabolic interactions within the superorganism composed of flagellate Streblomastix strix and complex community of Bacteroidetes bacteria on its surface.</title>
        <authorList>
            <person name="Treitli S.C."/>
            <person name="Kolisko M."/>
            <person name="Husnik F."/>
            <person name="Keeling P."/>
            <person name="Hampl V."/>
        </authorList>
    </citation>
    <scope>NUCLEOTIDE SEQUENCE [LARGE SCALE GENOMIC DNA]</scope>
    <source>
        <strain evidence="1">ST1C</strain>
    </source>
</reference>
<dbReference type="AlphaFoldDB" id="A0A5J4VYH5"/>
<dbReference type="EMBL" id="SNRW01004262">
    <property type="protein sequence ID" value="KAA6387714.1"/>
    <property type="molecule type" value="Genomic_DNA"/>
</dbReference>
<organism evidence="1 2">
    <name type="scientific">Streblomastix strix</name>
    <dbReference type="NCBI Taxonomy" id="222440"/>
    <lineage>
        <taxon>Eukaryota</taxon>
        <taxon>Metamonada</taxon>
        <taxon>Preaxostyla</taxon>
        <taxon>Oxymonadida</taxon>
        <taxon>Streblomastigidae</taxon>
        <taxon>Streblomastix</taxon>
    </lineage>
</organism>
<accession>A0A5J4VYH5</accession>
<name>A0A5J4VYH5_9EUKA</name>
<evidence type="ECO:0000313" key="2">
    <source>
        <dbReference type="Proteomes" id="UP000324800"/>
    </source>
</evidence>
<protein>
    <submittedName>
        <fullName evidence="1">Uncharacterized protein</fullName>
    </submittedName>
</protein>
<dbReference type="Proteomes" id="UP000324800">
    <property type="component" value="Unassembled WGS sequence"/>
</dbReference>
<proteinExistence type="predicted"/>
<dbReference type="SUPFAM" id="SSF48371">
    <property type="entry name" value="ARM repeat"/>
    <property type="match status" value="1"/>
</dbReference>
<dbReference type="InterPro" id="IPR016024">
    <property type="entry name" value="ARM-type_fold"/>
</dbReference>